<reference evidence="1" key="1">
    <citation type="journal article" date="2013" name="Nature">
        <title>Draft genome of the wheat A-genome progenitor Triticum urartu.</title>
        <authorList>
            <person name="Ling H.Q."/>
            <person name="Zhao S."/>
            <person name="Liu D."/>
            <person name="Wang J."/>
            <person name="Sun H."/>
            <person name="Zhang C."/>
            <person name="Fan H."/>
            <person name="Li D."/>
            <person name="Dong L."/>
            <person name="Tao Y."/>
            <person name="Gao C."/>
            <person name="Wu H."/>
            <person name="Li Y."/>
            <person name="Cui Y."/>
            <person name="Guo X."/>
            <person name="Zheng S."/>
            <person name="Wang B."/>
            <person name="Yu K."/>
            <person name="Liang Q."/>
            <person name="Yang W."/>
            <person name="Lou X."/>
            <person name="Chen J."/>
            <person name="Feng M."/>
            <person name="Jian J."/>
            <person name="Zhang X."/>
            <person name="Luo G."/>
            <person name="Jiang Y."/>
            <person name="Liu J."/>
            <person name="Wang Z."/>
            <person name="Sha Y."/>
            <person name="Zhang B."/>
            <person name="Wu H."/>
            <person name="Tang D."/>
            <person name="Shen Q."/>
            <person name="Xue P."/>
            <person name="Zou S."/>
            <person name="Wang X."/>
            <person name="Liu X."/>
            <person name="Wang F."/>
            <person name="Yang Y."/>
            <person name="An X."/>
            <person name="Dong Z."/>
            <person name="Zhang K."/>
            <person name="Zhang X."/>
            <person name="Luo M.C."/>
            <person name="Dvorak J."/>
            <person name="Tong Y."/>
            <person name="Wang J."/>
            <person name="Yang H."/>
            <person name="Li Z."/>
            <person name="Wang D."/>
            <person name="Zhang A."/>
            <person name="Wang J."/>
        </authorList>
    </citation>
    <scope>NUCLEOTIDE SEQUENCE</scope>
</reference>
<protein>
    <submittedName>
        <fullName evidence="1">Uncharacterized protein</fullName>
    </submittedName>
</protein>
<sequence length="173" mass="19501">MAVSPRKREKAAAVAVALISMGVWQWRTVVRGKPQPVGNPGRSYELEHTPPYGRPSIRKEHEPLLLIIHFWRCACGRCSAKRADVVFRRRLYTPRPLPACLPWVCSLENPFAFLPLATRCDPSSSSRRLFVRRGLASETILLPVLQFLGWLGRVDKEEEGGGGKREAHGWASF</sequence>
<organism evidence="1">
    <name type="scientific">Triticum urartu</name>
    <name type="common">Red wild einkorn</name>
    <name type="synonym">Crithodium urartu</name>
    <dbReference type="NCBI Taxonomy" id="4572"/>
    <lineage>
        <taxon>Eukaryota</taxon>
        <taxon>Viridiplantae</taxon>
        <taxon>Streptophyta</taxon>
        <taxon>Embryophyta</taxon>
        <taxon>Tracheophyta</taxon>
        <taxon>Spermatophyta</taxon>
        <taxon>Magnoliopsida</taxon>
        <taxon>Liliopsida</taxon>
        <taxon>Poales</taxon>
        <taxon>Poaceae</taxon>
        <taxon>BOP clade</taxon>
        <taxon>Pooideae</taxon>
        <taxon>Triticodae</taxon>
        <taxon>Triticeae</taxon>
        <taxon>Triticinae</taxon>
        <taxon>Triticum</taxon>
    </lineage>
</organism>
<accession>M7ZRQ5</accession>
<dbReference type="EMBL" id="KD227861">
    <property type="protein sequence ID" value="EMS50789.1"/>
    <property type="molecule type" value="Genomic_DNA"/>
</dbReference>
<dbReference type="AlphaFoldDB" id="M7ZRQ5"/>
<proteinExistence type="predicted"/>
<gene>
    <name evidence="1" type="ORF">TRIUR3_14932</name>
</gene>
<name>M7ZRQ5_TRIUA</name>
<evidence type="ECO:0000313" key="1">
    <source>
        <dbReference type="EMBL" id="EMS50789.1"/>
    </source>
</evidence>